<feature type="compositionally biased region" description="Polar residues" evidence="1">
    <location>
        <begin position="136"/>
        <end position="147"/>
    </location>
</feature>
<feature type="compositionally biased region" description="Basic residues" evidence="1">
    <location>
        <begin position="266"/>
        <end position="282"/>
    </location>
</feature>
<evidence type="ECO:0000313" key="2">
    <source>
        <dbReference type="EMBL" id="CRG83010.1"/>
    </source>
</evidence>
<proteinExistence type="predicted"/>
<evidence type="ECO:0000313" key="3">
    <source>
        <dbReference type="Proteomes" id="UP000054383"/>
    </source>
</evidence>
<feature type="region of interest" description="Disordered" evidence="1">
    <location>
        <begin position="192"/>
        <end position="529"/>
    </location>
</feature>
<feature type="compositionally biased region" description="Basic and acidic residues" evidence="1">
    <location>
        <begin position="117"/>
        <end position="133"/>
    </location>
</feature>
<dbReference type="AlphaFoldDB" id="A0A0U1LL11"/>
<protein>
    <submittedName>
        <fullName evidence="2">Uncharacterized protein</fullName>
    </submittedName>
</protein>
<feature type="compositionally biased region" description="Basic and acidic residues" evidence="1">
    <location>
        <begin position="164"/>
        <end position="174"/>
    </location>
</feature>
<dbReference type="EMBL" id="CVMT01000001">
    <property type="protein sequence ID" value="CRG83010.1"/>
    <property type="molecule type" value="Genomic_DNA"/>
</dbReference>
<accession>A0A0U1LL11</accession>
<gene>
    <name evidence="2" type="ORF">PISL3812_00358</name>
</gene>
<keyword evidence="3" id="KW-1185">Reference proteome</keyword>
<sequence>MSGSNPFRRSKILAASESIPSIPDSSNHSSNDAPPNLNNVGVFDHPKSHSKSVRIATPPAPSPAAAESSRSHFPAAPTTTTRTLHSPPPLGTGDSDSSDESTADPFNPHASAVDTLNENKNDNDERAGSEPRPRYQRTTSQNDTLAGNNPGPRLSISAEPQGRGLEETGVESKRKSNATLDVDAFTRLLLTGNAEELSTPKKTAMARIDTDSDLSTPASQIDNDNNIDIESPAALQRIHTDNTSSLGASEQSLKVESNDNIQRTASVKRPKPPPPKTRHGKPIKVEEPQQSSRKPSAEGYPSGDSSQKSIYPKTSISPPADHREEMAAALEANLSSNSSDSGVNDDVSSLHRTSSQTKRPPTPPLARRHSQIKPNKTPQPRPRDNLHRISMPPRGLGLQVPGPPSPGFKTPPRPPSRRHGEPLAGSQTDSVSQPKSSLSQDHPVPPPTFAVEEPLSANSSSPPSRQPSIKRSPSGSAAHMPPPPPPPRRARTSSKGSVNNPALASMQTKMADDQTENEPPPSSHATDILADLSRLQQEVDSLRGHYENRKVSQ</sequence>
<feature type="region of interest" description="Disordered" evidence="1">
    <location>
        <begin position="1"/>
        <end position="175"/>
    </location>
</feature>
<feature type="compositionally biased region" description="Polar residues" evidence="1">
    <location>
        <begin position="456"/>
        <end position="475"/>
    </location>
</feature>
<feature type="compositionally biased region" description="Pro residues" evidence="1">
    <location>
        <begin position="401"/>
        <end position="414"/>
    </location>
</feature>
<feature type="compositionally biased region" description="Polar residues" evidence="1">
    <location>
        <begin position="303"/>
        <end position="317"/>
    </location>
</feature>
<dbReference type="OMA" id="AFTRMLM"/>
<dbReference type="OrthoDB" id="428854at2759"/>
<dbReference type="STRING" id="28573.A0A0U1LL11"/>
<evidence type="ECO:0000256" key="1">
    <source>
        <dbReference type="SAM" id="MobiDB-lite"/>
    </source>
</evidence>
<feature type="compositionally biased region" description="Polar residues" evidence="1">
    <location>
        <begin position="23"/>
        <end position="39"/>
    </location>
</feature>
<name>A0A0U1LL11_TALIS</name>
<feature type="compositionally biased region" description="Polar residues" evidence="1">
    <location>
        <begin position="493"/>
        <end position="508"/>
    </location>
</feature>
<feature type="compositionally biased region" description="Polar residues" evidence="1">
    <location>
        <begin position="213"/>
        <end position="228"/>
    </location>
</feature>
<feature type="compositionally biased region" description="Low complexity" evidence="1">
    <location>
        <begin position="333"/>
        <end position="347"/>
    </location>
</feature>
<organism evidence="2 3">
    <name type="scientific">Talaromyces islandicus</name>
    <name type="common">Penicillium islandicum</name>
    <dbReference type="NCBI Taxonomy" id="28573"/>
    <lineage>
        <taxon>Eukaryota</taxon>
        <taxon>Fungi</taxon>
        <taxon>Dikarya</taxon>
        <taxon>Ascomycota</taxon>
        <taxon>Pezizomycotina</taxon>
        <taxon>Eurotiomycetes</taxon>
        <taxon>Eurotiomycetidae</taxon>
        <taxon>Eurotiales</taxon>
        <taxon>Trichocomaceae</taxon>
        <taxon>Talaromyces</taxon>
        <taxon>Talaromyces sect. Islandici</taxon>
    </lineage>
</organism>
<feature type="compositionally biased region" description="Polar residues" evidence="1">
    <location>
        <begin position="241"/>
        <end position="265"/>
    </location>
</feature>
<dbReference type="Proteomes" id="UP000054383">
    <property type="component" value="Unassembled WGS sequence"/>
</dbReference>
<reference evidence="2 3" key="1">
    <citation type="submission" date="2015-04" db="EMBL/GenBank/DDBJ databases">
        <authorList>
            <person name="Syromyatnikov M.Y."/>
            <person name="Popov V.N."/>
        </authorList>
    </citation>
    <scope>NUCLEOTIDE SEQUENCE [LARGE SCALE GENOMIC DNA]</scope>
    <source>
        <strain evidence="2">WF-38-12</strain>
    </source>
</reference>
<feature type="compositionally biased region" description="Polar residues" evidence="1">
    <location>
        <begin position="425"/>
        <end position="440"/>
    </location>
</feature>